<dbReference type="InterPro" id="IPR000649">
    <property type="entry name" value="IF-2B-related"/>
</dbReference>
<organism evidence="11 12">
    <name type="scientific">Ceratodon purpureus</name>
    <name type="common">Fire moss</name>
    <name type="synonym">Dicranum purpureum</name>
    <dbReference type="NCBI Taxonomy" id="3225"/>
    <lineage>
        <taxon>Eukaryota</taxon>
        <taxon>Viridiplantae</taxon>
        <taxon>Streptophyta</taxon>
        <taxon>Embryophyta</taxon>
        <taxon>Bryophyta</taxon>
        <taxon>Bryophytina</taxon>
        <taxon>Bryopsida</taxon>
        <taxon>Dicranidae</taxon>
        <taxon>Pseudoditrichales</taxon>
        <taxon>Ditrichaceae</taxon>
        <taxon>Ceratodon</taxon>
    </lineage>
</organism>
<keyword evidence="5" id="KW-0648">Protein biosynthesis</keyword>
<evidence type="ECO:0000256" key="10">
    <source>
        <dbReference type="SAM" id="MobiDB-lite"/>
    </source>
</evidence>
<feature type="region of interest" description="Disordered" evidence="10">
    <location>
        <begin position="203"/>
        <end position="226"/>
    </location>
</feature>
<reference evidence="11" key="1">
    <citation type="submission" date="2020-06" db="EMBL/GenBank/DDBJ databases">
        <title>WGS assembly of Ceratodon purpureus strain R40.</title>
        <authorList>
            <person name="Carey S.B."/>
            <person name="Jenkins J."/>
            <person name="Shu S."/>
            <person name="Lovell J.T."/>
            <person name="Sreedasyam A."/>
            <person name="Maumus F."/>
            <person name="Tiley G.P."/>
            <person name="Fernandez-Pozo N."/>
            <person name="Barry K."/>
            <person name="Chen C."/>
            <person name="Wang M."/>
            <person name="Lipzen A."/>
            <person name="Daum C."/>
            <person name="Saski C.A."/>
            <person name="Payton A.C."/>
            <person name="Mcbreen J.C."/>
            <person name="Conrad R.E."/>
            <person name="Kollar L.M."/>
            <person name="Olsson S."/>
            <person name="Huttunen S."/>
            <person name="Landis J.B."/>
            <person name="Wickett N.J."/>
            <person name="Johnson M.G."/>
            <person name="Rensing S.A."/>
            <person name="Grimwood J."/>
            <person name="Schmutz J."/>
            <person name="Mcdaniel S.F."/>
        </authorList>
    </citation>
    <scope>NUCLEOTIDE SEQUENCE</scope>
    <source>
        <strain evidence="11">R40</strain>
    </source>
</reference>
<evidence type="ECO:0000313" key="12">
    <source>
        <dbReference type="Proteomes" id="UP000822688"/>
    </source>
</evidence>
<dbReference type="GO" id="GO:0005085">
    <property type="term" value="F:guanyl-nucleotide exchange factor activity"/>
    <property type="evidence" value="ECO:0007669"/>
    <property type="project" value="TreeGrafter"/>
</dbReference>
<evidence type="ECO:0000256" key="4">
    <source>
        <dbReference type="ARBA" id="ARBA00022540"/>
    </source>
</evidence>
<dbReference type="Pfam" id="PF01008">
    <property type="entry name" value="IF-2B"/>
    <property type="match status" value="1"/>
</dbReference>
<evidence type="ECO:0000256" key="5">
    <source>
        <dbReference type="ARBA" id="ARBA00022917"/>
    </source>
</evidence>
<sequence>MQGKATRSDDSPGACHVYVSDPAIVTAAPSPVFIRCRFHSHARGFLLSFRYLGATGMVAAMPDCQASVDDFVTKLRRRQVEGSQNTAKQTAELLRLVISNQRLPNVGQAAVLIDVVKTVGLRMIAANPIELAVGNIVRRVLHIIREEDVSLTSPAVPGVSVESDDDDSDTKSSYSAAAVAAANRSALRAPSLHNLLESIPNPVKAPEAPAASVADSESRSRSGDRNSVSWKLKHNVIEGISELLQDLENYHSQVAEQAIEHIHQNEVILTLGRSRSLLQFLLEAKKKRSFQVVIAEGAPKYQGHILSKELAEKGLQTTVITDSAVFAMISRVNMVIVGAHAVMANGGVLAPVGMHMVALAARRHAVPFVVLAGVHKLCPQYPHNPYTLLNDMKSPAEIVDFGELSDCLDVGTGGQSTYVVNPTFDYIPPELVSLFITDTGGHNPSYVYRLIAEYYSPEDYVLQ</sequence>
<evidence type="ECO:0000256" key="1">
    <source>
        <dbReference type="ARBA" id="ARBA00004514"/>
    </source>
</evidence>
<keyword evidence="12" id="KW-1185">Reference proteome</keyword>
<feature type="region of interest" description="Disordered" evidence="10">
    <location>
        <begin position="155"/>
        <end position="174"/>
    </location>
</feature>
<dbReference type="FunFam" id="3.40.50.10470:FF:000005">
    <property type="entry name" value="translation initiation factor eIF-2B subunit beta"/>
    <property type="match status" value="1"/>
</dbReference>
<dbReference type="PANTHER" id="PTHR45859">
    <property type="entry name" value="TRANSLATION INITIATION FACTOR EIF-2B SUBUNIT BETA"/>
    <property type="match status" value="1"/>
</dbReference>
<comment type="similarity">
    <text evidence="2 9">Belongs to the eIF-2B alpha/beta/delta subunits family.</text>
</comment>
<proteinExistence type="inferred from homology"/>
<evidence type="ECO:0000256" key="9">
    <source>
        <dbReference type="RuleBase" id="RU003814"/>
    </source>
</evidence>
<evidence type="ECO:0000256" key="8">
    <source>
        <dbReference type="ARBA" id="ARBA00046432"/>
    </source>
</evidence>
<dbReference type="GO" id="GO:0003743">
    <property type="term" value="F:translation initiation factor activity"/>
    <property type="evidence" value="ECO:0007669"/>
    <property type="project" value="UniProtKB-KW"/>
</dbReference>
<comment type="caution">
    <text evidence="11">The sequence shown here is derived from an EMBL/GenBank/DDBJ whole genome shotgun (WGS) entry which is preliminary data.</text>
</comment>
<evidence type="ECO:0000256" key="6">
    <source>
        <dbReference type="ARBA" id="ARBA00044122"/>
    </source>
</evidence>
<accession>A0A8T0IRJ8</accession>
<dbReference type="InterPro" id="IPR037171">
    <property type="entry name" value="NagB/RpiA_transferase-like"/>
</dbReference>
<dbReference type="Gene3D" id="3.40.50.10470">
    <property type="entry name" value="Translation initiation factor eif-2b, domain 2"/>
    <property type="match status" value="1"/>
</dbReference>
<evidence type="ECO:0000313" key="11">
    <source>
        <dbReference type="EMBL" id="KAG0585446.1"/>
    </source>
</evidence>
<dbReference type="PANTHER" id="PTHR45859:SF1">
    <property type="entry name" value="TRANSLATION INITIATION FACTOR EIF-2B SUBUNIT BETA"/>
    <property type="match status" value="1"/>
</dbReference>
<comment type="subcellular location">
    <subcellularLocation>
        <location evidence="1">Cytoplasm</location>
        <location evidence="1">Cytosol</location>
    </subcellularLocation>
</comment>
<dbReference type="InterPro" id="IPR042529">
    <property type="entry name" value="IF_2B-like_C"/>
</dbReference>
<dbReference type="InterPro" id="IPR051855">
    <property type="entry name" value="eIF2B_beta_subunit"/>
</dbReference>
<keyword evidence="3" id="KW-0963">Cytoplasm</keyword>
<evidence type="ECO:0000256" key="7">
    <source>
        <dbReference type="ARBA" id="ARBA00044228"/>
    </source>
</evidence>
<evidence type="ECO:0000256" key="3">
    <source>
        <dbReference type="ARBA" id="ARBA00022490"/>
    </source>
</evidence>
<dbReference type="GO" id="GO:0005829">
    <property type="term" value="C:cytosol"/>
    <property type="evidence" value="ECO:0007669"/>
    <property type="project" value="UniProtKB-SubCell"/>
</dbReference>
<gene>
    <name evidence="11" type="ORF">KC19_2G012100</name>
</gene>
<dbReference type="SUPFAM" id="SSF100950">
    <property type="entry name" value="NagB/RpiA/CoA transferase-like"/>
    <property type="match status" value="1"/>
</dbReference>
<name>A0A8T0IRJ8_CERPU</name>
<dbReference type="EMBL" id="CM026422">
    <property type="protein sequence ID" value="KAG0585446.1"/>
    <property type="molecule type" value="Genomic_DNA"/>
</dbReference>
<comment type="subunit">
    <text evidence="8">Component of the translation initiation factor 2B (eIF2B) complex which is a heterodecamer of two sets of five different subunits: alpha, beta, gamma, delta and epsilon. Subunits alpha, beta and delta comprise a regulatory subcomplex and subunits epsilon and gamma comprise a catalytic subcomplex. Within the complex, the hexameric regulatory complex resides at the center, with the two heterodimeric catalytic subcomplexes bound on opposite sides.</text>
</comment>
<dbReference type="GO" id="GO:0005851">
    <property type="term" value="C:eukaryotic translation initiation factor 2B complex"/>
    <property type="evidence" value="ECO:0007669"/>
    <property type="project" value="TreeGrafter"/>
</dbReference>
<protein>
    <recommendedName>
        <fullName evidence="6">Translation initiation factor eIF2B subunit beta</fullName>
    </recommendedName>
    <alternativeName>
        <fullName evidence="7">eIF2B GDP-GTP exchange factor subunit beta</fullName>
    </alternativeName>
</protein>
<dbReference type="Proteomes" id="UP000822688">
    <property type="component" value="Chromosome 2"/>
</dbReference>
<evidence type="ECO:0000256" key="2">
    <source>
        <dbReference type="ARBA" id="ARBA00007251"/>
    </source>
</evidence>
<dbReference type="AlphaFoldDB" id="A0A8T0IRJ8"/>
<keyword evidence="4" id="KW-0396">Initiation factor</keyword>